<protein>
    <submittedName>
        <fullName evidence="4">DUF1648 domain-containing protein</fullName>
    </submittedName>
</protein>
<keyword evidence="1" id="KW-0812">Transmembrane</keyword>
<reference evidence="4" key="1">
    <citation type="submission" date="2020-12" db="EMBL/GenBank/DDBJ databases">
        <title>Clostridium thailandense sp. nov., a novel acetogenic bacterium isolated from peat land soil in Thailand.</title>
        <authorList>
            <person name="Chaikitkaew S."/>
            <person name="Birkeland N.K."/>
        </authorList>
    </citation>
    <scope>NUCLEOTIDE SEQUENCE</scope>
    <source>
        <strain evidence="4">DSM 17425</strain>
    </source>
</reference>
<dbReference type="InterPro" id="IPR012867">
    <property type="entry name" value="DUF1648"/>
</dbReference>
<proteinExistence type="predicted"/>
<feature type="transmembrane region" description="Helical" evidence="1">
    <location>
        <begin position="271"/>
        <end position="292"/>
    </location>
</feature>
<accession>A0A934HUI4</accession>
<name>A0A934HUI4_9CLOT</name>
<feature type="domain" description="DUF5808" evidence="3">
    <location>
        <begin position="332"/>
        <end position="354"/>
    </location>
</feature>
<feature type="transmembrane region" description="Helical" evidence="1">
    <location>
        <begin position="81"/>
        <end position="102"/>
    </location>
</feature>
<dbReference type="PANTHER" id="PTHR37810:SF9">
    <property type="entry name" value="MEMBRANE PROTEIN"/>
    <property type="match status" value="1"/>
</dbReference>
<keyword evidence="1" id="KW-1133">Transmembrane helix</keyword>
<dbReference type="Pfam" id="PF07853">
    <property type="entry name" value="DUF1648"/>
    <property type="match status" value="1"/>
</dbReference>
<dbReference type="Proteomes" id="UP000622687">
    <property type="component" value="Unassembled WGS sequence"/>
</dbReference>
<sequence length="375" mass="43673">MSDKVMALITTVPIIIIMLIIQIITPKLTRRDIYFGVRVPVEEVAKEELTNIYKEYIKNNLVISVIYILVFSILVYSSEKFWVIIQILGICLYLIISFLIYYRSNKKVKEIKDKNGWYKIKKSVTVIDTNFTKNKRKSVLVSPWWFMIPEIIIVMNIIIGINVYDRLPDLIPTHWNALGQVDGWTKKSYKAMIQMPFVQFFMTLVLFFSYKIIGWSKQQINASNPEESRERNIIFRRRWSGYMVIMVILLNLLFTYINLNILQVINTSGKGMMVVTFLVTGLILILSIYMSLTTGQGGSRIKLKRETNTSSGLVDRDDDKYWKLGNSIYVNKDDPSLFVEKRFGIGWTMNYGRIESIIITIVLLALIIAMPLFFR</sequence>
<feature type="transmembrane region" description="Helical" evidence="1">
    <location>
        <begin position="239"/>
        <end position="259"/>
    </location>
</feature>
<organism evidence="4 5">
    <name type="scientific">Clostridium aciditolerans</name>
    <dbReference type="NCBI Taxonomy" id="339861"/>
    <lineage>
        <taxon>Bacteria</taxon>
        <taxon>Bacillati</taxon>
        <taxon>Bacillota</taxon>
        <taxon>Clostridia</taxon>
        <taxon>Eubacteriales</taxon>
        <taxon>Clostridiaceae</taxon>
        <taxon>Clostridium</taxon>
    </lineage>
</organism>
<dbReference type="InterPro" id="IPR014574">
    <property type="entry name" value="UCP032908"/>
</dbReference>
<keyword evidence="1" id="KW-0472">Membrane</keyword>
<keyword evidence="5" id="KW-1185">Reference proteome</keyword>
<dbReference type="PANTHER" id="PTHR37810">
    <property type="entry name" value="IMMUNITY PROTEIN SDPI"/>
    <property type="match status" value="1"/>
</dbReference>
<dbReference type="GO" id="GO:0009636">
    <property type="term" value="P:response to toxic substance"/>
    <property type="evidence" value="ECO:0007669"/>
    <property type="project" value="TreeGrafter"/>
</dbReference>
<evidence type="ECO:0000259" key="2">
    <source>
        <dbReference type="Pfam" id="PF07853"/>
    </source>
</evidence>
<feature type="domain" description="DUF1648" evidence="2">
    <location>
        <begin position="151"/>
        <end position="199"/>
    </location>
</feature>
<dbReference type="PIRSF" id="PIRSF032908">
    <property type="entry name" value="UCP032908"/>
    <property type="match status" value="1"/>
</dbReference>
<dbReference type="EMBL" id="JAEEGB010000001">
    <property type="protein sequence ID" value="MBI6871102.1"/>
    <property type="molecule type" value="Genomic_DNA"/>
</dbReference>
<evidence type="ECO:0000313" key="4">
    <source>
        <dbReference type="EMBL" id="MBI6871102.1"/>
    </source>
</evidence>
<evidence type="ECO:0000256" key="1">
    <source>
        <dbReference type="SAM" id="Phobius"/>
    </source>
</evidence>
<feature type="transmembrane region" description="Helical" evidence="1">
    <location>
        <begin position="6"/>
        <end position="25"/>
    </location>
</feature>
<feature type="transmembrane region" description="Helical" evidence="1">
    <location>
        <begin position="144"/>
        <end position="164"/>
    </location>
</feature>
<evidence type="ECO:0000313" key="5">
    <source>
        <dbReference type="Proteomes" id="UP000622687"/>
    </source>
</evidence>
<feature type="transmembrane region" description="Helical" evidence="1">
    <location>
        <begin position="357"/>
        <end position="374"/>
    </location>
</feature>
<feature type="transmembrane region" description="Helical" evidence="1">
    <location>
        <begin position="191"/>
        <end position="210"/>
    </location>
</feature>
<comment type="caution">
    <text evidence="4">The sequence shown here is derived from an EMBL/GenBank/DDBJ whole genome shotgun (WGS) entry which is preliminary data.</text>
</comment>
<evidence type="ECO:0000259" key="3">
    <source>
        <dbReference type="Pfam" id="PF19124"/>
    </source>
</evidence>
<dbReference type="Pfam" id="PF19124">
    <property type="entry name" value="DUF5808"/>
    <property type="match status" value="1"/>
</dbReference>
<dbReference type="InterPro" id="IPR043831">
    <property type="entry name" value="DUF5808"/>
</dbReference>
<dbReference type="RefSeq" id="WP_211140571.1">
    <property type="nucleotide sequence ID" value="NZ_JAEEGB010000001.1"/>
</dbReference>
<dbReference type="AlphaFoldDB" id="A0A934HUI4"/>
<feature type="transmembrane region" description="Helical" evidence="1">
    <location>
        <begin position="56"/>
        <end position="75"/>
    </location>
</feature>
<gene>
    <name evidence="4" type="ORF">I6U51_00085</name>
</gene>